<reference evidence="4 5" key="1">
    <citation type="submission" date="2019-06" db="EMBL/GenBank/DDBJ databases">
        <title>Sequencing the genomes of 1000 actinobacteria strains.</title>
        <authorList>
            <person name="Klenk H.-P."/>
        </authorList>
    </citation>
    <scope>NUCLEOTIDE SEQUENCE [LARGE SCALE GENOMIC DNA]</scope>
    <source>
        <strain evidence="4 5">DSM 45301</strain>
    </source>
</reference>
<proteinExistence type="predicted"/>
<dbReference type="Pfam" id="PF04412">
    <property type="entry name" value="AcnX"/>
    <property type="match status" value="1"/>
</dbReference>
<sequence length="415" mass="44833">MQLTAAEQDILDGRHGEALAGILREQVSVGEFFGAERFVEVTNAHFMGDREVFGQAGANYLTRLADAGVTVRVPTTRNAQSVDFEQAHLLAQSPELVEGEKETRVLLRRLGVSTVNTCIGYQSVYQPRLGEHVAWGDTGTVAYANSVLGARTNYESGAAGLAAALTGRTPEYGFHLDENRRANVRVRVTASLDDHADWGALGGLIGERTRGYWNVPAIEVVDRPGPVSDELKHFGASLASYGSMAMYHIVGTTPEAPTFEAANAGRELIDEFEVSQADIDAFMARDLPDGGPVDLVVFTAPQLSFFESKHIADRLQGNKVSDSVTLLLTTNSLTCEALREQGHMEAITSAGGIVLRGTCWYVMDPAAQREHFGWGNLVTNSAKLVNIIRAHGYTPALRRTDECIDAALTGKVAGR</sequence>
<dbReference type="GO" id="GO:0016829">
    <property type="term" value="F:lyase activity"/>
    <property type="evidence" value="ECO:0007669"/>
    <property type="project" value="UniProtKB-KW"/>
</dbReference>
<dbReference type="RefSeq" id="WP_142055845.1">
    <property type="nucleotide sequence ID" value="NZ_VFPA01000002.1"/>
</dbReference>
<comment type="caution">
    <text evidence="4">The sequence shown here is derived from an EMBL/GenBank/DDBJ whole genome shotgun (WGS) entry which is preliminary data.</text>
</comment>
<keyword evidence="5" id="KW-1185">Reference proteome</keyword>
<accession>A0A543DQL6</accession>
<evidence type="ECO:0000313" key="4">
    <source>
        <dbReference type="EMBL" id="TQM11589.1"/>
    </source>
</evidence>
<dbReference type="InterPro" id="IPR007506">
    <property type="entry name" value="PMDh-L-like_dom"/>
</dbReference>
<dbReference type="Proteomes" id="UP000315677">
    <property type="component" value="Unassembled WGS sequence"/>
</dbReference>
<protein>
    <submittedName>
        <fullName evidence="4">Putative aconitase subunit 1</fullName>
    </submittedName>
</protein>
<dbReference type="EMBL" id="VFPA01000002">
    <property type="protein sequence ID" value="TQM11589.1"/>
    <property type="molecule type" value="Genomic_DNA"/>
</dbReference>
<name>A0A543DQL6_9PSEU</name>
<feature type="domain" description="Phosphomevalonate dehydratase large subunit-like" evidence="3">
    <location>
        <begin position="1"/>
        <end position="405"/>
    </location>
</feature>
<dbReference type="AlphaFoldDB" id="A0A543DQL6"/>
<dbReference type="PANTHER" id="PTHR36577">
    <property type="entry name" value="DUF521 DOMAIN PROTEIN (AFU_ORTHOLOGUE AFUA_6G00490)"/>
    <property type="match status" value="1"/>
</dbReference>
<evidence type="ECO:0000256" key="2">
    <source>
        <dbReference type="ARBA" id="ARBA00023239"/>
    </source>
</evidence>
<dbReference type="PANTHER" id="PTHR36577:SF3">
    <property type="entry name" value="DUF521 DOMAIN PROTEIN (AFU_ORTHOLOGUE AFUA_6G00490)"/>
    <property type="match status" value="1"/>
</dbReference>
<gene>
    <name evidence="4" type="ORF">FB558_4154</name>
</gene>
<evidence type="ECO:0000313" key="5">
    <source>
        <dbReference type="Proteomes" id="UP000315677"/>
    </source>
</evidence>
<keyword evidence="2" id="KW-0456">Lyase</keyword>
<organism evidence="4 5">
    <name type="scientific">Pseudonocardia kunmingensis</name>
    <dbReference type="NCBI Taxonomy" id="630975"/>
    <lineage>
        <taxon>Bacteria</taxon>
        <taxon>Bacillati</taxon>
        <taxon>Actinomycetota</taxon>
        <taxon>Actinomycetes</taxon>
        <taxon>Pseudonocardiales</taxon>
        <taxon>Pseudonocardiaceae</taxon>
        <taxon>Pseudonocardia</taxon>
    </lineage>
</organism>
<dbReference type="OrthoDB" id="1550274at2"/>
<evidence type="ECO:0000256" key="1">
    <source>
        <dbReference type="ARBA" id="ARBA00023004"/>
    </source>
</evidence>
<evidence type="ECO:0000259" key="3">
    <source>
        <dbReference type="Pfam" id="PF04412"/>
    </source>
</evidence>
<keyword evidence="1" id="KW-0408">Iron</keyword>